<name>A0A8B8G0I2_9HEMI</name>
<reference evidence="3" key="1">
    <citation type="submission" date="2025-08" db="UniProtKB">
        <authorList>
            <consortium name="RefSeq"/>
        </authorList>
    </citation>
    <scope>IDENTIFICATION</scope>
    <source>
        <tissue evidence="3">Whole body</tissue>
    </source>
</reference>
<dbReference type="AlphaFoldDB" id="A0A8B8G0I2"/>
<evidence type="ECO:0000313" key="2">
    <source>
        <dbReference type="Proteomes" id="UP000694846"/>
    </source>
</evidence>
<keyword evidence="2" id="KW-1185">Reference proteome</keyword>
<gene>
    <name evidence="3" type="primary">LOC112687569</name>
</gene>
<dbReference type="SUPFAM" id="SSF54768">
    <property type="entry name" value="dsRNA-binding domain-like"/>
    <property type="match status" value="1"/>
</dbReference>
<feature type="coiled-coil region" evidence="1">
    <location>
        <begin position="100"/>
        <end position="171"/>
    </location>
</feature>
<keyword evidence="1" id="KW-0175">Coiled coil</keyword>
<accession>A0A8B8G0I2</accession>
<organism evidence="2 3">
    <name type="scientific">Sipha flava</name>
    <name type="common">yellow sugarcane aphid</name>
    <dbReference type="NCBI Taxonomy" id="143950"/>
    <lineage>
        <taxon>Eukaryota</taxon>
        <taxon>Metazoa</taxon>
        <taxon>Ecdysozoa</taxon>
        <taxon>Arthropoda</taxon>
        <taxon>Hexapoda</taxon>
        <taxon>Insecta</taxon>
        <taxon>Pterygota</taxon>
        <taxon>Neoptera</taxon>
        <taxon>Paraneoptera</taxon>
        <taxon>Hemiptera</taxon>
        <taxon>Sternorrhyncha</taxon>
        <taxon>Aphidomorpha</taxon>
        <taxon>Aphidoidea</taxon>
        <taxon>Aphididae</taxon>
        <taxon>Sipha</taxon>
    </lineage>
</organism>
<dbReference type="Proteomes" id="UP000694846">
    <property type="component" value="Unplaced"/>
</dbReference>
<sequence>MHMHAVAYNNVCSIETIRNNRRLLFFMMSNNSVRSVTCVEEDNICMNNVEELQLMKPDAMIPNDNKIMAQLILQIEVQKKTINQLLSTISEMKTNFQMQSQLKDNELSNLRGKYEQLQNRVKEFGDNSSKIVQPNFYHHYQNTLDKLTNEVESLKKKNKEFLNEKNSLVSKLAEEFEQCPMASFDYGNKSYNIISKLTKSEKAENVDTRCCDKFSDLCVTELNENLDFVGVVDNVVQKASDVIEVQQTPTIENPMKIFDSSINEISFKRTISNNLEIESNRLDATKNDTISTEENCCKISAKSTGHSDITNIIQLDQITTFKNTVNDKKKKLIDNKLDARLKSDPICALQELCMSRDWRLPEYKFFDEGDNKTFTYSVEVY</sequence>
<evidence type="ECO:0000313" key="3">
    <source>
        <dbReference type="RefSeq" id="XP_025416106.1"/>
    </source>
</evidence>
<dbReference type="RefSeq" id="XP_025416106.1">
    <property type="nucleotide sequence ID" value="XM_025560321.1"/>
</dbReference>
<dbReference type="GeneID" id="112687569"/>
<evidence type="ECO:0000256" key="1">
    <source>
        <dbReference type="SAM" id="Coils"/>
    </source>
</evidence>
<protein>
    <submittedName>
        <fullName evidence="3">Uncharacterized protein LOC112687569</fullName>
    </submittedName>
</protein>
<proteinExistence type="predicted"/>
<dbReference type="Gene3D" id="3.30.160.20">
    <property type="match status" value="1"/>
</dbReference>